<evidence type="ECO:0000313" key="4">
    <source>
        <dbReference type="Proteomes" id="UP000789390"/>
    </source>
</evidence>
<feature type="compositionally biased region" description="Acidic residues" evidence="1">
    <location>
        <begin position="289"/>
        <end position="298"/>
    </location>
</feature>
<dbReference type="OrthoDB" id="10562009at2759"/>
<feature type="compositionally biased region" description="Acidic residues" evidence="1">
    <location>
        <begin position="399"/>
        <end position="410"/>
    </location>
</feature>
<feature type="compositionally biased region" description="Low complexity" evidence="1">
    <location>
        <begin position="299"/>
        <end position="314"/>
    </location>
</feature>
<comment type="caution">
    <text evidence="3">The sequence shown here is derived from an EMBL/GenBank/DDBJ whole genome shotgun (WGS) entry which is preliminary data.</text>
</comment>
<dbReference type="Proteomes" id="UP000789390">
    <property type="component" value="Unassembled WGS sequence"/>
</dbReference>
<sequence length="410" mass="43446">MAIFRNVMLVVIFGAVSSVQQNGIANNNSQVKQQDLELSEAQYYQVPSRGGRYNVGYGPSSKVKISHGYGVPSKSYGVAHKGYGIRKGIPLFRWDSPHPHYKVKGAVHHVKHGYPVKIKHHHHGKNVVHVIKVNHHHVKPAYVKPAVSIPASTVSSAGYGSTSSSAVSNHQPSITHSSGYSVTTNNKGQASAYGLNKKPFTAFKPFNKGNGVAGSPPAVIKDPVAPVIGGEVLPIAEVVTPVINVPAAVEVLPVVPEVVAPVVVVPEVVPAKEESPLSAEIVAGAEPQSAEEEEEEVEPVSAEIAPPSESPEALPPVENVVVQPEADPLPVEEIAAEPVISETVPVDPVEIEVEIVEIATDVAIGAPVEEVESVTEIDQQQKDQVEDEKADGGANKGSEEEEEGNSEERS</sequence>
<evidence type="ECO:0000313" key="3">
    <source>
        <dbReference type="EMBL" id="CAH0106644.1"/>
    </source>
</evidence>
<dbReference type="AlphaFoldDB" id="A0A8J2S034"/>
<dbReference type="EMBL" id="CAKKLH010000224">
    <property type="protein sequence ID" value="CAH0106644.1"/>
    <property type="molecule type" value="Genomic_DNA"/>
</dbReference>
<organism evidence="3 4">
    <name type="scientific">Daphnia galeata</name>
    <dbReference type="NCBI Taxonomy" id="27404"/>
    <lineage>
        <taxon>Eukaryota</taxon>
        <taxon>Metazoa</taxon>
        <taxon>Ecdysozoa</taxon>
        <taxon>Arthropoda</taxon>
        <taxon>Crustacea</taxon>
        <taxon>Branchiopoda</taxon>
        <taxon>Diplostraca</taxon>
        <taxon>Cladocera</taxon>
        <taxon>Anomopoda</taxon>
        <taxon>Daphniidae</taxon>
        <taxon>Daphnia</taxon>
    </lineage>
</organism>
<feature type="region of interest" description="Disordered" evidence="1">
    <location>
        <begin position="370"/>
        <end position="410"/>
    </location>
</feature>
<feature type="region of interest" description="Disordered" evidence="1">
    <location>
        <begin position="279"/>
        <end position="314"/>
    </location>
</feature>
<name>A0A8J2S034_9CRUS</name>
<evidence type="ECO:0000256" key="2">
    <source>
        <dbReference type="SAM" id="SignalP"/>
    </source>
</evidence>
<evidence type="ECO:0000256" key="1">
    <source>
        <dbReference type="SAM" id="MobiDB-lite"/>
    </source>
</evidence>
<protein>
    <submittedName>
        <fullName evidence="3">Uncharacterized protein</fullName>
    </submittedName>
</protein>
<feature type="signal peptide" evidence="2">
    <location>
        <begin position="1"/>
        <end position="18"/>
    </location>
</feature>
<reference evidence="3" key="1">
    <citation type="submission" date="2021-11" db="EMBL/GenBank/DDBJ databases">
        <authorList>
            <person name="Schell T."/>
        </authorList>
    </citation>
    <scope>NUCLEOTIDE SEQUENCE</scope>
    <source>
        <strain evidence="3">M5</strain>
    </source>
</reference>
<proteinExistence type="predicted"/>
<accession>A0A8J2S034</accession>
<feature type="chain" id="PRO_5035237434" evidence="2">
    <location>
        <begin position="19"/>
        <end position="410"/>
    </location>
</feature>
<keyword evidence="2" id="KW-0732">Signal</keyword>
<keyword evidence="4" id="KW-1185">Reference proteome</keyword>
<gene>
    <name evidence="3" type="ORF">DGAL_LOCUS9801</name>
</gene>